<organism evidence="5 6">
    <name type="scientific">Virgisporangium aliadipatigenens</name>
    <dbReference type="NCBI Taxonomy" id="741659"/>
    <lineage>
        <taxon>Bacteria</taxon>
        <taxon>Bacillati</taxon>
        <taxon>Actinomycetota</taxon>
        <taxon>Actinomycetes</taxon>
        <taxon>Micromonosporales</taxon>
        <taxon>Micromonosporaceae</taxon>
        <taxon>Virgisporangium</taxon>
    </lineage>
</organism>
<dbReference type="Pfam" id="PF00005">
    <property type="entry name" value="ABC_tran"/>
    <property type="match status" value="2"/>
</dbReference>
<dbReference type="GO" id="GO:0055085">
    <property type="term" value="P:transmembrane transport"/>
    <property type="evidence" value="ECO:0007669"/>
    <property type="project" value="UniProtKB-ARBA"/>
</dbReference>
<protein>
    <submittedName>
        <fullName evidence="5">ABC transporter ATP-binding protein</fullName>
    </submittedName>
</protein>
<dbReference type="InterPro" id="IPR013563">
    <property type="entry name" value="Oligopep_ABC_C"/>
</dbReference>
<feature type="domain" description="ABC transporter" evidence="4">
    <location>
        <begin position="281"/>
        <end position="514"/>
    </location>
</feature>
<keyword evidence="6" id="KW-1185">Reference proteome</keyword>
<feature type="domain" description="ABC transporter" evidence="4">
    <location>
        <begin position="5"/>
        <end position="248"/>
    </location>
</feature>
<dbReference type="EMBL" id="BOPF01000006">
    <property type="protein sequence ID" value="GIJ45149.1"/>
    <property type="molecule type" value="Genomic_DNA"/>
</dbReference>
<dbReference type="SMART" id="SM00382">
    <property type="entry name" value="AAA"/>
    <property type="match status" value="2"/>
</dbReference>
<dbReference type="InterPro" id="IPR017871">
    <property type="entry name" value="ABC_transporter-like_CS"/>
</dbReference>
<evidence type="ECO:0000313" key="5">
    <source>
        <dbReference type="EMBL" id="GIJ45149.1"/>
    </source>
</evidence>
<dbReference type="RefSeq" id="WP_239152661.1">
    <property type="nucleotide sequence ID" value="NZ_BOPF01000006.1"/>
</dbReference>
<name>A0A8J3YH34_9ACTN</name>
<evidence type="ECO:0000256" key="3">
    <source>
        <dbReference type="ARBA" id="ARBA00022840"/>
    </source>
</evidence>
<dbReference type="NCBIfam" id="NF008453">
    <property type="entry name" value="PRK11308.1"/>
    <property type="match status" value="2"/>
</dbReference>
<dbReference type="GO" id="GO:0016887">
    <property type="term" value="F:ATP hydrolysis activity"/>
    <property type="evidence" value="ECO:0007669"/>
    <property type="project" value="InterPro"/>
</dbReference>
<comment type="caution">
    <text evidence="5">The sequence shown here is derived from an EMBL/GenBank/DDBJ whole genome shotgun (WGS) entry which is preliminary data.</text>
</comment>
<evidence type="ECO:0000313" key="6">
    <source>
        <dbReference type="Proteomes" id="UP000619260"/>
    </source>
</evidence>
<dbReference type="Pfam" id="PF08352">
    <property type="entry name" value="oligo_HPY"/>
    <property type="match status" value="1"/>
</dbReference>
<dbReference type="InterPro" id="IPR050319">
    <property type="entry name" value="ABC_transp_ATP-bind"/>
</dbReference>
<proteinExistence type="predicted"/>
<sequence>MKPLVSIVDLHVSFPGPVHAVRGISFDILPGERVALVGESGSGKSVTARTLVGLAGPTASVRVQRLVVDGHDTRDFTERHWRRLRGRGAGLVLQDALVSLDPLRTVGREIGEVLRTHDIGERRARPTRVTELLDAVHVPEPALRAKQYPHQLSGGLRQRALIASAIAADPPLLIADEPTTALDVTVQAQILRLLAERDGALLLVSHDLSVVSQLADRVLVMHDGRIVEQGPTARVLTAPEHRYTRTLLAAVPTAASRGKRLSTVERLPLPPRVVDTADVVLRADGVHKRFGTRHAVNDVSFTLARGETLGVVGESGSGKTTLARIALALTEPDGGTVRLGDVPWSGVRERLRRPHRRRIQSVAQDPLSSFDPRYTVEKIVGEPLPDADRRGRVVELLERVGLGVTFLRRRPRDLSGGQRQRVAIARALGPRPDVLVCDEPVSALDVSIQAQILDLLAEIQAADGTALLFISHDLGVVHHLADRVLVMKDGRVIERGPASRVLTSPTHEYTRELVAAVAR</sequence>
<reference evidence="5" key="1">
    <citation type="submission" date="2021-01" db="EMBL/GenBank/DDBJ databases">
        <title>Whole genome shotgun sequence of Virgisporangium aliadipatigenens NBRC 105644.</title>
        <authorList>
            <person name="Komaki H."/>
            <person name="Tamura T."/>
        </authorList>
    </citation>
    <scope>NUCLEOTIDE SEQUENCE</scope>
    <source>
        <strain evidence="5">NBRC 105644</strain>
    </source>
</reference>
<dbReference type="GO" id="GO:0015833">
    <property type="term" value="P:peptide transport"/>
    <property type="evidence" value="ECO:0007669"/>
    <property type="project" value="InterPro"/>
</dbReference>
<gene>
    <name evidence="5" type="ORF">Val02_20350</name>
</gene>
<dbReference type="NCBIfam" id="NF007739">
    <property type="entry name" value="PRK10419.1"/>
    <property type="match status" value="2"/>
</dbReference>
<evidence type="ECO:0000256" key="1">
    <source>
        <dbReference type="ARBA" id="ARBA00022448"/>
    </source>
</evidence>
<dbReference type="AlphaFoldDB" id="A0A8J3YH34"/>
<keyword evidence="1" id="KW-0813">Transport</keyword>
<accession>A0A8J3YH34</accession>
<dbReference type="PROSITE" id="PS00211">
    <property type="entry name" value="ABC_TRANSPORTER_1"/>
    <property type="match status" value="1"/>
</dbReference>
<keyword evidence="3 5" id="KW-0067">ATP-binding</keyword>
<dbReference type="SUPFAM" id="SSF52540">
    <property type="entry name" value="P-loop containing nucleoside triphosphate hydrolases"/>
    <property type="match status" value="2"/>
</dbReference>
<dbReference type="Proteomes" id="UP000619260">
    <property type="component" value="Unassembled WGS sequence"/>
</dbReference>
<dbReference type="InterPro" id="IPR003593">
    <property type="entry name" value="AAA+_ATPase"/>
</dbReference>
<dbReference type="GO" id="GO:0005524">
    <property type="term" value="F:ATP binding"/>
    <property type="evidence" value="ECO:0007669"/>
    <property type="project" value="UniProtKB-KW"/>
</dbReference>
<dbReference type="InterPro" id="IPR027417">
    <property type="entry name" value="P-loop_NTPase"/>
</dbReference>
<dbReference type="PANTHER" id="PTHR43776">
    <property type="entry name" value="TRANSPORT ATP-BINDING PROTEIN"/>
    <property type="match status" value="1"/>
</dbReference>
<dbReference type="Gene3D" id="3.40.50.300">
    <property type="entry name" value="P-loop containing nucleotide triphosphate hydrolases"/>
    <property type="match status" value="2"/>
</dbReference>
<keyword evidence="2" id="KW-0547">Nucleotide-binding</keyword>
<evidence type="ECO:0000256" key="2">
    <source>
        <dbReference type="ARBA" id="ARBA00022741"/>
    </source>
</evidence>
<dbReference type="CDD" id="cd03257">
    <property type="entry name" value="ABC_NikE_OppD_transporters"/>
    <property type="match status" value="2"/>
</dbReference>
<evidence type="ECO:0000259" key="4">
    <source>
        <dbReference type="PROSITE" id="PS50893"/>
    </source>
</evidence>
<dbReference type="InterPro" id="IPR003439">
    <property type="entry name" value="ABC_transporter-like_ATP-bd"/>
</dbReference>
<dbReference type="PROSITE" id="PS50893">
    <property type="entry name" value="ABC_TRANSPORTER_2"/>
    <property type="match status" value="2"/>
</dbReference>